<comment type="caution">
    <text evidence="1">The sequence shown here is derived from an EMBL/GenBank/DDBJ whole genome shotgun (WGS) entry which is preliminary data.</text>
</comment>
<dbReference type="AlphaFoldDB" id="A0AAD4N424"/>
<evidence type="ECO:0000313" key="2">
    <source>
        <dbReference type="Proteomes" id="UP001201812"/>
    </source>
</evidence>
<proteinExistence type="predicted"/>
<protein>
    <submittedName>
        <fullName evidence="1">Uncharacterized protein</fullName>
    </submittedName>
</protein>
<organism evidence="1 2">
    <name type="scientific">Ditylenchus destructor</name>
    <dbReference type="NCBI Taxonomy" id="166010"/>
    <lineage>
        <taxon>Eukaryota</taxon>
        <taxon>Metazoa</taxon>
        <taxon>Ecdysozoa</taxon>
        <taxon>Nematoda</taxon>
        <taxon>Chromadorea</taxon>
        <taxon>Rhabditida</taxon>
        <taxon>Tylenchina</taxon>
        <taxon>Tylenchomorpha</taxon>
        <taxon>Sphaerularioidea</taxon>
        <taxon>Anguinidae</taxon>
        <taxon>Anguininae</taxon>
        <taxon>Ditylenchus</taxon>
    </lineage>
</organism>
<gene>
    <name evidence="1" type="ORF">DdX_06969</name>
</gene>
<accession>A0AAD4N424</accession>
<dbReference type="EMBL" id="JAKKPZ010000009">
    <property type="protein sequence ID" value="KAI1717232.1"/>
    <property type="molecule type" value="Genomic_DNA"/>
</dbReference>
<reference evidence="1" key="1">
    <citation type="submission" date="2022-01" db="EMBL/GenBank/DDBJ databases">
        <title>Genome Sequence Resource for Two Populations of Ditylenchus destructor, the Migratory Endoparasitic Phytonematode.</title>
        <authorList>
            <person name="Zhang H."/>
            <person name="Lin R."/>
            <person name="Xie B."/>
        </authorList>
    </citation>
    <scope>NUCLEOTIDE SEQUENCE</scope>
    <source>
        <strain evidence="1">BazhouSP</strain>
    </source>
</reference>
<name>A0AAD4N424_9BILA</name>
<sequence length="114" mass="12178">MERGENGSLNAGQGNRRMFRGVHIRGVVGGSLRFPSRTFLKSTPFVVLLDVASLYTSSLDDCCVAMNDGGGAAQGSGSDQRSLIGEMHPSLFWELLCHGQLDFAFKPPSNGSLS</sequence>
<keyword evidence="2" id="KW-1185">Reference proteome</keyword>
<dbReference type="Proteomes" id="UP001201812">
    <property type="component" value="Unassembled WGS sequence"/>
</dbReference>
<evidence type="ECO:0000313" key="1">
    <source>
        <dbReference type="EMBL" id="KAI1717232.1"/>
    </source>
</evidence>